<sequence>MHLVGTLLVFIFATSSVFSADLFKDGKPVPMKKGSEIAASTTISGYPMYLDTGAWRLVKIETSMSDTLGAAESLHHGEVTLLQVDATGTAVASMAVLVNLTSTGDNLYMGGSPCAGTHIVSVNKGASLYDNCLTIDANASDPSKSEGTNFAIRITQSRSGGRLYNLDLRVLASVLGVRGTYLADWQADAIQASAEKKAFVERLKKWAVSLQDASSRAVEFSKPADAFAAVPSYRTLVQQ</sequence>
<comment type="caution">
    <text evidence="2">The sequence shown here is derived from an EMBL/GenBank/DDBJ whole genome shotgun (WGS) entry which is preliminary data.</text>
</comment>
<keyword evidence="1" id="KW-0732">Signal</keyword>
<gene>
    <name evidence="2" type="ORF">J2X15_001658</name>
</gene>
<evidence type="ECO:0000256" key="1">
    <source>
        <dbReference type="SAM" id="SignalP"/>
    </source>
</evidence>
<dbReference type="RefSeq" id="WP_310341371.1">
    <property type="nucleotide sequence ID" value="NZ_JAVDXO010000003.1"/>
</dbReference>
<proteinExistence type="predicted"/>
<name>A0ABU1ZLE8_9BURK</name>
<dbReference type="EMBL" id="JAVDXO010000003">
    <property type="protein sequence ID" value="MDR7306375.1"/>
    <property type="molecule type" value="Genomic_DNA"/>
</dbReference>
<reference evidence="2 3" key="1">
    <citation type="submission" date="2023-07" db="EMBL/GenBank/DDBJ databases">
        <title>Sorghum-associated microbial communities from plants grown in Nebraska, USA.</title>
        <authorList>
            <person name="Schachtman D."/>
        </authorList>
    </citation>
    <scope>NUCLEOTIDE SEQUENCE [LARGE SCALE GENOMIC DNA]</scope>
    <source>
        <strain evidence="2 3">BE308</strain>
    </source>
</reference>
<keyword evidence="3" id="KW-1185">Reference proteome</keyword>
<feature type="chain" id="PRO_5045056334" evidence="1">
    <location>
        <begin position="21"/>
        <end position="239"/>
    </location>
</feature>
<accession>A0ABU1ZLE8</accession>
<evidence type="ECO:0000313" key="3">
    <source>
        <dbReference type="Proteomes" id="UP001268089"/>
    </source>
</evidence>
<evidence type="ECO:0000313" key="2">
    <source>
        <dbReference type="EMBL" id="MDR7306375.1"/>
    </source>
</evidence>
<feature type="signal peptide" evidence="1">
    <location>
        <begin position="1"/>
        <end position="20"/>
    </location>
</feature>
<dbReference type="Proteomes" id="UP001268089">
    <property type="component" value="Unassembled WGS sequence"/>
</dbReference>
<protein>
    <submittedName>
        <fullName evidence="2">Uncharacterized protein</fullName>
    </submittedName>
</protein>
<organism evidence="2 3">
    <name type="scientific">Rhodoferax saidenbachensis</name>
    <dbReference type="NCBI Taxonomy" id="1484693"/>
    <lineage>
        <taxon>Bacteria</taxon>
        <taxon>Pseudomonadati</taxon>
        <taxon>Pseudomonadota</taxon>
        <taxon>Betaproteobacteria</taxon>
        <taxon>Burkholderiales</taxon>
        <taxon>Comamonadaceae</taxon>
        <taxon>Rhodoferax</taxon>
    </lineage>
</organism>